<evidence type="ECO:0000256" key="3">
    <source>
        <dbReference type="ARBA" id="ARBA00010617"/>
    </source>
</evidence>
<evidence type="ECO:0000256" key="9">
    <source>
        <dbReference type="PIRSR" id="PIRSR602401-1"/>
    </source>
</evidence>
<evidence type="ECO:0000256" key="4">
    <source>
        <dbReference type="ARBA" id="ARBA00022692"/>
    </source>
</evidence>
<comment type="subcellular location">
    <subcellularLocation>
        <location evidence="2">Membrane</location>
        <topology evidence="2">Single-pass membrane protein</topology>
    </subcellularLocation>
</comment>
<sequence length="534" mass="61327">MALEMNNFLSWILFCLAAMVSTIFFKHRKRCYGAKRKLPPGQLGLPLIGETMEFYKAQRSNRLFEEFVEPRVAKYGKIFKTSLMGSPTVVVNGAEANRFILSNEFKLVVSSWPSSSIQLMGKNSIMEKQGEQHRFHRGLITSSLSSTALETFVPKICMAVQLHLQKYWRGKDSVRLYRSTKLLTFTIVFECLLGINVEPEMLDTFERVLEGAFAPPLNFPGSKFSRAKKARAEIVKILEKVVGEKRKEMENCSMVGEENGCMLLARLVGAMIRGELCEEEVIDNVVLLVFAAHDTTSFAIAMTFKMLGQHPDCYSKILQEHDEVKKTKKAGEILTLGDVKKMERTWQAARECMRLFPPIFGSFRKTVADIEYEGFTIPKGWKVLWTAYGTHYYEEYFKDPLRYDPSRFQEFVPPYVYVPFGGGPRTCAGYQLAKLNILIFLHYVVTAYHWSLLHPNEPIIMDPLPLPSKGMPINISPKLITTPNCFPFFPYLIIFFLHNLNIFFSILCPSYLFQQQLFSKEMKSSIILYTFNQK</sequence>
<dbReference type="InterPro" id="IPR036396">
    <property type="entry name" value="Cyt_P450_sf"/>
</dbReference>
<feature type="binding site" description="axial binding residue" evidence="9">
    <location>
        <position position="427"/>
    </location>
    <ligand>
        <name>heme</name>
        <dbReference type="ChEBI" id="CHEBI:30413"/>
    </ligand>
    <ligandPart>
        <name>Fe</name>
        <dbReference type="ChEBI" id="CHEBI:18248"/>
    </ligandPart>
</feature>
<evidence type="ECO:0000256" key="6">
    <source>
        <dbReference type="ARBA" id="ARBA00022989"/>
    </source>
</evidence>
<dbReference type="Pfam" id="PF00067">
    <property type="entry name" value="p450"/>
    <property type="match status" value="1"/>
</dbReference>
<accession>A0A5D2VA10</accession>
<proteinExistence type="inferred from homology"/>
<dbReference type="GO" id="GO:0016020">
    <property type="term" value="C:membrane"/>
    <property type="evidence" value="ECO:0007669"/>
    <property type="project" value="UniProtKB-SubCell"/>
</dbReference>
<evidence type="ECO:0000256" key="8">
    <source>
        <dbReference type="ARBA" id="ARBA00023004"/>
    </source>
</evidence>
<dbReference type="CDD" id="cd11043">
    <property type="entry name" value="CYP90-like"/>
    <property type="match status" value="1"/>
</dbReference>
<gene>
    <name evidence="12" type="ORF">E1A91_D04G042800v1</name>
</gene>
<evidence type="ECO:0000256" key="1">
    <source>
        <dbReference type="ARBA" id="ARBA00001971"/>
    </source>
</evidence>
<keyword evidence="7 10" id="KW-0560">Oxidoreductase</keyword>
<keyword evidence="6 11" id="KW-1133">Transmembrane helix</keyword>
<evidence type="ECO:0000256" key="7">
    <source>
        <dbReference type="ARBA" id="ARBA00023002"/>
    </source>
</evidence>
<keyword evidence="9 10" id="KW-0349">Heme</keyword>
<dbReference type="Gene3D" id="1.10.630.10">
    <property type="entry name" value="Cytochrome P450"/>
    <property type="match status" value="1"/>
</dbReference>
<keyword evidence="5 9" id="KW-0479">Metal-binding</keyword>
<dbReference type="InterPro" id="IPR002401">
    <property type="entry name" value="Cyt_P450_E_grp-I"/>
</dbReference>
<evidence type="ECO:0000313" key="12">
    <source>
        <dbReference type="EMBL" id="TYI86092.1"/>
    </source>
</evidence>
<evidence type="ECO:0000256" key="11">
    <source>
        <dbReference type="SAM" id="Phobius"/>
    </source>
</evidence>
<dbReference type="AlphaFoldDB" id="A0A5D2VA10"/>
<feature type="transmembrane region" description="Helical" evidence="11">
    <location>
        <begin position="488"/>
        <end position="513"/>
    </location>
</feature>
<keyword evidence="10" id="KW-0503">Monooxygenase</keyword>
<evidence type="ECO:0000313" key="13">
    <source>
        <dbReference type="Proteomes" id="UP000323597"/>
    </source>
</evidence>
<comment type="similarity">
    <text evidence="3 10">Belongs to the cytochrome P450 family.</text>
</comment>
<dbReference type="EMBL" id="CM017652">
    <property type="protein sequence ID" value="TYI86092.1"/>
    <property type="molecule type" value="Genomic_DNA"/>
</dbReference>
<dbReference type="GO" id="GO:0004497">
    <property type="term" value="F:monooxygenase activity"/>
    <property type="evidence" value="ECO:0007669"/>
    <property type="project" value="UniProtKB-KW"/>
</dbReference>
<evidence type="ECO:0008006" key="14">
    <source>
        <dbReference type="Google" id="ProtNLM"/>
    </source>
</evidence>
<dbReference type="SUPFAM" id="SSF48264">
    <property type="entry name" value="Cytochrome P450"/>
    <property type="match status" value="1"/>
</dbReference>
<dbReference type="GO" id="GO:0005506">
    <property type="term" value="F:iron ion binding"/>
    <property type="evidence" value="ECO:0007669"/>
    <property type="project" value="InterPro"/>
</dbReference>
<dbReference type="PANTHER" id="PTHR24286">
    <property type="entry name" value="CYTOCHROME P450 26"/>
    <property type="match status" value="1"/>
</dbReference>
<evidence type="ECO:0000256" key="10">
    <source>
        <dbReference type="RuleBase" id="RU000461"/>
    </source>
</evidence>
<keyword evidence="11" id="KW-0472">Membrane</keyword>
<keyword evidence="8 9" id="KW-0408">Iron</keyword>
<dbReference type="GO" id="GO:0016705">
    <property type="term" value="F:oxidoreductase activity, acting on paired donors, with incorporation or reduction of molecular oxygen"/>
    <property type="evidence" value="ECO:0007669"/>
    <property type="project" value="InterPro"/>
</dbReference>
<keyword evidence="4 11" id="KW-0812">Transmembrane</keyword>
<evidence type="ECO:0000256" key="5">
    <source>
        <dbReference type="ARBA" id="ARBA00022723"/>
    </source>
</evidence>
<name>A0A5D2VA10_GOSMU</name>
<evidence type="ECO:0000256" key="2">
    <source>
        <dbReference type="ARBA" id="ARBA00004167"/>
    </source>
</evidence>
<dbReference type="GO" id="GO:0020037">
    <property type="term" value="F:heme binding"/>
    <property type="evidence" value="ECO:0007669"/>
    <property type="project" value="InterPro"/>
</dbReference>
<reference evidence="12 13" key="1">
    <citation type="submission" date="2019-07" db="EMBL/GenBank/DDBJ databases">
        <title>WGS assembly of Gossypium mustelinum.</title>
        <authorList>
            <person name="Chen Z.J."/>
            <person name="Sreedasyam A."/>
            <person name="Ando A."/>
            <person name="Song Q."/>
            <person name="De L."/>
            <person name="Hulse-Kemp A."/>
            <person name="Ding M."/>
            <person name="Ye W."/>
            <person name="Kirkbride R."/>
            <person name="Jenkins J."/>
            <person name="Plott C."/>
            <person name="Lovell J."/>
            <person name="Lin Y.-M."/>
            <person name="Vaughn R."/>
            <person name="Liu B."/>
            <person name="Li W."/>
            <person name="Simpson S."/>
            <person name="Scheffler B."/>
            <person name="Saski C."/>
            <person name="Grover C."/>
            <person name="Hu G."/>
            <person name="Conover J."/>
            <person name="Carlson J."/>
            <person name="Shu S."/>
            <person name="Boston L."/>
            <person name="Williams M."/>
            <person name="Peterson D."/>
            <person name="Mcgee K."/>
            <person name="Jones D."/>
            <person name="Wendel J."/>
            <person name="Stelly D."/>
            <person name="Grimwood J."/>
            <person name="Schmutz J."/>
        </authorList>
    </citation>
    <scope>NUCLEOTIDE SEQUENCE [LARGE SCALE GENOMIC DNA]</scope>
    <source>
        <strain evidence="12">1408120.09</strain>
    </source>
</reference>
<dbReference type="PRINTS" id="PR00463">
    <property type="entry name" value="EP450I"/>
</dbReference>
<dbReference type="PROSITE" id="PS00086">
    <property type="entry name" value="CYTOCHROME_P450"/>
    <property type="match status" value="1"/>
</dbReference>
<protein>
    <recommendedName>
        <fullName evidence="14">Cytochrome P450</fullName>
    </recommendedName>
</protein>
<keyword evidence="13" id="KW-1185">Reference proteome</keyword>
<dbReference type="PANTHER" id="PTHR24286:SF221">
    <property type="entry name" value="TAXADIENE 5-ALPHA HYDROXYLASE"/>
    <property type="match status" value="1"/>
</dbReference>
<dbReference type="Proteomes" id="UP000323597">
    <property type="component" value="Chromosome D04"/>
</dbReference>
<dbReference type="GO" id="GO:0016125">
    <property type="term" value="P:sterol metabolic process"/>
    <property type="evidence" value="ECO:0007669"/>
    <property type="project" value="TreeGrafter"/>
</dbReference>
<organism evidence="12 13">
    <name type="scientific">Gossypium mustelinum</name>
    <name type="common">Cotton</name>
    <name type="synonym">Gossypium caicoense</name>
    <dbReference type="NCBI Taxonomy" id="34275"/>
    <lineage>
        <taxon>Eukaryota</taxon>
        <taxon>Viridiplantae</taxon>
        <taxon>Streptophyta</taxon>
        <taxon>Embryophyta</taxon>
        <taxon>Tracheophyta</taxon>
        <taxon>Spermatophyta</taxon>
        <taxon>Magnoliopsida</taxon>
        <taxon>eudicotyledons</taxon>
        <taxon>Gunneridae</taxon>
        <taxon>Pentapetalae</taxon>
        <taxon>rosids</taxon>
        <taxon>malvids</taxon>
        <taxon>Malvales</taxon>
        <taxon>Malvaceae</taxon>
        <taxon>Malvoideae</taxon>
        <taxon>Gossypium</taxon>
    </lineage>
</organism>
<dbReference type="FunFam" id="1.10.630.10:FF:000022">
    <property type="entry name" value="Taxadiene 5-alpha hydroxylase"/>
    <property type="match status" value="1"/>
</dbReference>
<dbReference type="InterPro" id="IPR001128">
    <property type="entry name" value="Cyt_P450"/>
</dbReference>
<comment type="cofactor">
    <cofactor evidence="1 9">
        <name>heme</name>
        <dbReference type="ChEBI" id="CHEBI:30413"/>
    </cofactor>
</comment>
<dbReference type="PRINTS" id="PR00385">
    <property type="entry name" value="P450"/>
</dbReference>
<dbReference type="InterPro" id="IPR017972">
    <property type="entry name" value="Cyt_P450_CS"/>
</dbReference>